<dbReference type="Pfam" id="PF00226">
    <property type="entry name" value="DnaJ"/>
    <property type="match status" value="1"/>
</dbReference>
<gene>
    <name evidence="3" type="ORF">PUV54_13070</name>
</gene>
<dbReference type="InterPro" id="IPR036869">
    <property type="entry name" value="J_dom_sf"/>
</dbReference>
<evidence type="ECO:0000313" key="4">
    <source>
        <dbReference type="Proteomes" id="UP001214043"/>
    </source>
</evidence>
<dbReference type="CDD" id="cd06257">
    <property type="entry name" value="DnaJ"/>
    <property type="match status" value="1"/>
</dbReference>
<evidence type="ECO:0000256" key="1">
    <source>
        <dbReference type="SAM" id="Coils"/>
    </source>
</evidence>
<evidence type="ECO:0000313" key="3">
    <source>
        <dbReference type="EMBL" id="WDI30886.1"/>
    </source>
</evidence>
<dbReference type="AlphaFoldDB" id="A0AAE9ZBB9"/>
<evidence type="ECO:0000259" key="2">
    <source>
        <dbReference type="PROSITE" id="PS50076"/>
    </source>
</evidence>
<dbReference type="Proteomes" id="UP001214043">
    <property type="component" value="Chromosome"/>
</dbReference>
<feature type="coiled-coil region" evidence="1">
    <location>
        <begin position="63"/>
        <end position="90"/>
    </location>
</feature>
<keyword evidence="4" id="KW-1185">Reference proteome</keyword>
<reference evidence="3" key="1">
    <citation type="submission" date="2023-02" db="EMBL/GenBank/DDBJ databases">
        <title>Genome sequence of Hyphococcus flavus.</title>
        <authorList>
            <person name="Rong J.-C."/>
            <person name="Zhao Q."/>
            <person name="Yi M."/>
            <person name="Wu J.-Y."/>
        </authorList>
    </citation>
    <scope>NUCLEOTIDE SEQUENCE</scope>
    <source>
        <strain evidence="3">MCCC 1K03223</strain>
    </source>
</reference>
<dbReference type="Gene3D" id="1.10.287.110">
    <property type="entry name" value="DnaJ domain"/>
    <property type="match status" value="1"/>
</dbReference>
<dbReference type="InterPro" id="IPR001623">
    <property type="entry name" value="DnaJ_domain"/>
</dbReference>
<dbReference type="EMBL" id="CP118166">
    <property type="protein sequence ID" value="WDI30886.1"/>
    <property type="molecule type" value="Genomic_DNA"/>
</dbReference>
<accession>A0AAE9ZBB9</accession>
<sequence length="179" mass="20144">MSAFDSKNRTFRHRNEIEVFMRLKGSDDGAPVTIFASNGERPQDILNDDRTFIPIRRQSGETILIAKSQIEALTERTSKLEDEADNEALEEEFNQESIKEAISKKSFDPYALLRIAPGASPEEIRAAYKARIKAVHPDTLAALGLDEDITKAAILATQKVNYAYQKIMRERGSTTERVV</sequence>
<name>A0AAE9ZBB9_9PROT</name>
<dbReference type="PROSITE" id="PS50076">
    <property type="entry name" value="DNAJ_2"/>
    <property type="match status" value="1"/>
</dbReference>
<dbReference type="KEGG" id="hfl:PUV54_13070"/>
<proteinExistence type="predicted"/>
<keyword evidence="1" id="KW-0175">Coiled coil</keyword>
<dbReference type="RefSeq" id="WP_274492708.1">
    <property type="nucleotide sequence ID" value="NZ_CP118166.1"/>
</dbReference>
<feature type="domain" description="J" evidence="2">
    <location>
        <begin position="108"/>
        <end position="179"/>
    </location>
</feature>
<organism evidence="3 4">
    <name type="scientific">Hyphococcus flavus</name>
    <dbReference type="NCBI Taxonomy" id="1866326"/>
    <lineage>
        <taxon>Bacteria</taxon>
        <taxon>Pseudomonadati</taxon>
        <taxon>Pseudomonadota</taxon>
        <taxon>Alphaproteobacteria</taxon>
        <taxon>Parvularculales</taxon>
        <taxon>Parvularculaceae</taxon>
        <taxon>Hyphococcus</taxon>
    </lineage>
</organism>
<dbReference type="SUPFAM" id="SSF46565">
    <property type="entry name" value="Chaperone J-domain"/>
    <property type="match status" value="1"/>
</dbReference>
<dbReference type="SMART" id="SM00271">
    <property type="entry name" value="DnaJ"/>
    <property type="match status" value="1"/>
</dbReference>
<protein>
    <submittedName>
        <fullName evidence="3">J domain-containing protein</fullName>
    </submittedName>
</protein>